<dbReference type="Gene3D" id="1.10.3290.10">
    <property type="entry name" value="Fido-like domain"/>
    <property type="match status" value="1"/>
</dbReference>
<evidence type="ECO:0000256" key="1">
    <source>
        <dbReference type="PIRSR" id="PIRSR038925-1"/>
    </source>
</evidence>
<dbReference type="PIRSF" id="PIRSF038925">
    <property type="entry name" value="AMP-prot_trans"/>
    <property type="match status" value="1"/>
</dbReference>
<protein>
    <submittedName>
        <fullName evidence="5">Cell filamentation protein Fic</fullName>
    </submittedName>
</protein>
<evidence type="ECO:0000259" key="4">
    <source>
        <dbReference type="PROSITE" id="PS51459"/>
    </source>
</evidence>
<evidence type="ECO:0000313" key="5">
    <source>
        <dbReference type="EMBL" id="KPK72854.1"/>
    </source>
</evidence>
<dbReference type="InterPro" id="IPR036597">
    <property type="entry name" value="Fido-like_dom_sf"/>
</dbReference>
<gene>
    <name evidence="5" type="ORF">AMJ87_03605</name>
</gene>
<dbReference type="InterPro" id="IPR040198">
    <property type="entry name" value="Fido_containing"/>
</dbReference>
<feature type="active site" evidence="2">
    <location>
        <position position="216"/>
    </location>
</feature>
<feature type="domain" description="Fido" evidence="4">
    <location>
        <begin position="129"/>
        <end position="280"/>
    </location>
</feature>
<dbReference type="InterPro" id="IPR026287">
    <property type="entry name" value="SoFic-like"/>
</dbReference>
<dbReference type="PANTHER" id="PTHR13504">
    <property type="entry name" value="FIDO DOMAIN-CONTAINING PROTEIN DDB_G0283145"/>
    <property type="match status" value="1"/>
</dbReference>
<feature type="binding site" evidence="3">
    <location>
        <begin position="220"/>
        <end position="227"/>
    </location>
    <ligand>
        <name>ATP</name>
        <dbReference type="ChEBI" id="CHEBI:30616"/>
    </ligand>
</feature>
<reference evidence="5 6" key="1">
    <citation type="journal article" date="2015" name="Microbiome">
        <title>Genomic resolution of linkages in carbon, nitrogen, and sulfur cycling among widespread estuary sediment bacteria.</title>
        <authorList>
            <person name="Baker B.J."/>
            <person name="Lazar C.S."/>
            <person name="Teske A.P."/>
            <person name="Dick G.J."/>
        </authorList>
    </citation>
    <scope>NUCLEOTIDE SEQUENCE [LARGE SCALE GENOMIC DNA]</scope>
    <source>
        <strain evidence="5">SM23_60</strain>
    </source>
</reference>
<evidence type="ECO:0000256" key="3">
    <source>
        <dbReference type="PIRSR" id="PIRSR640198-2"/>
    </source>
</evidence>
<sequence length="385" mass="44079">MENALSERAGVFVQQPGGFKAFIPKPLPPDPAIRYDDELQALLSKADRAIARLDGIVTVLPNPELFIAMYVKKEALLSSQIEGTEASLEGVLEFEADMKPRDDIKQVKEVVNYIKALEYGIKHIRAARANAQLFREIHRVLIHGTRGSKKALGEFRRTQNWIGPAGANVFEAHFVPPPPDQILRGMANLEEFFNRENSMPPLVKAALIHAQFETIHPFVDGNGRIGRLLITFFLIAHRILERPLLYLSYFLKRNRTDYYDLLMNVRLNGDWESWVKFFLKGIHEVSLEAGETAGLMIKLKQDMIDRLYTNHFSSIYAVKLIDVLFAKPIIDVKAITEEFKISKESGNEIVKRFEQLGILRELTGKQRYKKYLFHEYTTIISRGTH</sequence>
<feature type="binding site" evidence="3">
    <location>
        <begin position="258"/>
        <end position="259"/>
    </location>
    <ligand>
        <name>ATP</name>
        <dbReference type="ChEBI" id="CHEBI:30616"/>
    </ligand>
</feature>
<dbReference type="PATRIC" id="fig|1703780.3.peg.1418"/>
<dbReference type="PROSITE" id="PS51459">
    <property type="entry name" value="FIDO"/>
    <property type="match status" value="1"/>
</dbReference>
<dbReference type="EMBL" id="LJUO01000021">
    <property type="protein sequence ID" value="KPK72854.1"/>
    <property type="molecule type" value="Genomic_DNA"/>
</dbReference>
<organism evidence="5 6">
    <name type="scientific">candidate division WOR_3 bacterium SM23_60</name>
    <dbReference type="NCBI Taxonomy" id="1703780"/>
    <lineage>
        <taxon>Bacteria</taxon>
        <taxon>Bacteria division WOR-3</taxon>
    </lineage>
</organism>
<evidence type="ECO:0000313" key="6">
    <source>
        <dbReference type="Proteomes" id="UP000051096"/>
    </source>
</evidence>
<feature type="binding site" evidence="1">
    <location>
        <position position="216"/>
    </location>
    <ligand>
        <name>ATP</name>
        <dbReference type="ChEBI" id="CHEBI:30616"/>
    </ligand>
</feature>
<dbReference type="Proteomes" id="UP000051096">
    <property type="component" value="Unassembled WGS sequence"/>
</dbReference>
<dbReference type="InterPro" id="IPR003812">
    <property type="entry name" value="Fido"/>
</dbReference>
<keyword evidence="1" id="KW-0067">ATP-binding</keyword>
<dbReference type="InterPro" id="IPR025758">
    <property type="entry name" value="Fic/DOC_N"/>
</dbReference>
<feature type="binding site" evidence="1">
    <location>
        <position position="82"/>
    </location>
    <ligand>
        <name>ATP</name>
        <dbReference type="ChEBI" id="CHEBI:30616"/>
    </ligand>
</feature>
<accession>A0A0S8GIK4</accession>
<keyword evidence="1" id="KW-0547">Nucleotide-binding</keyword>
<feature type="binding site" evidence="1">
    <location>
        <begin position="221"/>
        <end position="227"/>
    </location>
    <ligand>
        <name>ATP</name>
        <dbReference type="ChEBI" id="CHEBI:30616"/>
    </ligand>
</feature>
<feature type="binding site" evidence="1">
    <location>
        <position position="258"/>
    </location>
    <ligand>
        <name>ATP</name>
        <dbReference type="ChEBI" id="CHEBI:30616"/>
    </ligand>
</feature>
<dbReference type="Pfam" id="PF13784">
    <property type="entry name" value="Fic_N"/>
    <property type="match status" value="1"/>
</dbReference>
<dbReference type="PANTHER" id="PTHR13504:SF38">
    <property type="entry name" value="FIDO DOMAIN-CONTAINING PROTEIN"/>
    <property type="match status" value="1"/>
</dbReference>
<proteinExistence type="predicted"/>
<dbReference type="AlphaFoldDB" id="A0A0S8GIK4"/>
<comment type="caution">
    <text evidence="5">The sequence shown here is derived from an EMBL/GenBank/DDBJ whole genome shotgun (WGS) entry which is preliminary data.</text>
</comment>
<name>A0A0S8GIK4_UNCW3</name>
<dbReference type="SUPFAM" id="SSF140931">
    <property type="entry name" value="Fic-like"/>
    <property type="match status" value="1"/>
</dbReference>
<dbReference type="Pfam" id="PF02661">
    <property type="entry name" value="Fic"/>
    <property type="match status" value="1"/>
</dbReference>
<dbReference type="InterPro" id="IPR021068">
    <property type="entry name" value="HTH_DNA-bd"/>
</dbReference>
<dbReference type="GO" id="GO:0005524">
    <property type="term" value="F:ATP binding"/>
    <property type="evidence" value="ECO:0007669"/>
    <property type="project" value="UniProtKB-KW"/>
</dbReference>
<evidence type="ECO:0000256" key="2">
    <source>
        <dbReference type="PIRSR" id="PIRSR640198-1"/>
    </source>
</evidence>
<dbReference type="Pfam" id="PF11972">
    <property type="entry name" value="HTH_13"/>
    <property type="match status" value="1"/>
</dbReference>